<reference evidence="2 3" key="1">
    <citation type="journal article" date="2023" name="G3 (Bethesda)">
        <title>A high-quality reference genome for the fission yeast Schizosaccharomyces osmophilus.</title>
        <authorList>
            <person name="Jia G.S."/>
            <person name="Zhang W.C."/>
            <person name="Liang Y."/>
            <person name="Liu X.H."/>
            <person name="Rhind N."/>
            <person name="Pidoux A."/>
            <person name="Brysch-Herzberg M."/>
            <person name="Du L.L."/>
        </authorList>
    </citation>
    <scope>NUCLEOTIDE SEQUENCE [LARGE SCALE GENOMIC DNA]</scope>
    <source>
        <strain evidence="2 3">CBS 15793</strain>
    </source>
</reference>
<keyword evidence="1" id="KW-0175">Coiled coil</keyword>
<proteinExistence type="predicted"/>
<dbReference type="RefSeq" id="XP_056038469.1">
    <property type="nucleotide sequence ID" value="XM_056181730.1"/>
</dbReference>
<sequence length="168" mass="19454">MSDLNRDEQLAFLECMGKLQKELDSSFQRYERLSQTTKELQEQLNQAKSKTQHSIRVSSIGTSHSNETLLPNMELIELRAENATLKQDARNFEQISSNYAKGMEEMVGFVSSYTEKMNMKVKIVHDEYLKMYDALAAERMSFSKKNYKDVQALDKVKGWLLQALEENP</sequence>
<dbReference type="KEGG" id="som:SOMG_02939"/>
<name>A0AAE9WFB3_9SCHI</name>
<dbReference type="Proteomes" id="UP001212411">
    <property type="component" value="Chromosome 2"/>
</dbReference>
<dbReference type="GeneID" id="80876419"/>
<dbReference type="AlphaFoldDB" id="A0AAE9WFB3"/>
<protein>
    <submittedName>
        <fullName evidence="2">SIP/FAR complex subunit Csc4</fullName>
    </submittedName>
</protein>
<feature type="coiled-coil region" evidence="1">
    <location>
        <begin position="23"/>
        <end position="50"/>
    </location>
</feature>
<gene>
    <name evidence="2" type="primary">csc4</name>
    <name evidence="2" type="ORF">SOMG_02939</name>
</gene>
<organism evidence="2 3">
    <name type="scientific">Schizosaccharomyces osmophilus</name>
    <dbReference type="NCBI Taxonomy" id="2545709"/>
    <lineage>
        <taxon>Eukaryota</taxon>
        <taxon>Fungi</taxon>
        <taxon>Dikarya</taxon>
        <taxon>Ascomycota</taxon>
        <taxon>Taphrinomycotina</taxon>
        <taxon>Schizosaccharomycetes</taxon>
        <taxon>Schizosaccharomycetales</taxon>
        <taxon>Schizosaccharomycetaceae</taxon>
        <taxon>Schizosaccharomyces</taxon>
    </lineage>
</organism>
<evidence type="ECO:0000313" key="3">
    <source>
        <dbReference type="Proteomes" id="UP001212411"/>
    </source>
</evidence>
<evidence type="ECO:0000256" key="1">
    <source>
        <dbReference type="SAM" id="Coils"/>
    </source>
</evidence>
<accession>A0AAE9WFB3</accession>
<evidence type="ECO:0000313" key="2">
    <source>
        <dbReference type="EMBL" id="WBW74226.1"/>
    </source>
</evidence>
<keyword evidence="3" id="KW-1185">Reference proteome</keyword>
<dbReference type="EMBL" id="CP115612">
    <property type="protein sequence ID" value="WBW74226.1"/>
    <property type="molecule type" value="Genomic_DNA"/>
</dbReference>